<evidence type="ECO:0000256" key="10">
    <source>
        <dbReference type="HAMAP-Rule" id="MF_01973"/>
    </source>
</evidence>
<dbReference type="Proteomes" id="UP000709959">
    <property type="component" value="Unassembled WGS sequence"/>
</dbReference>
<dbReference type="SMART" id="SM00464">
    <property type="entry name" value="LON"/>
    <property type="match status" value="1"/>
</dbReference>
<evidence type="ECO:0000313" key="19">
    <source>
        <dbReference type="EMBL" id="MBK8572422.1"/>
    </source>
</evidence>
<dbReference type="EMBL" id="JADKCH010000005">
    <property type="protein sequence ID" value="MBK8572422.1"/>
    <property type="molecule type" value="Genomic_DNA"/>
</dbReference>
<dbReference type="Gene3D" id="2.30.130.40">
    <property type="entry name" value="LON domain-like"/>
    <property type="match status" value="1"/>
</dbReference>
<dbReference type="SUPFAM" id="SSF88697">
    <property type="entry name" value="PUA domain-like"/>
    <property type="match status" value="1"/>
</dbReference>
<dbReference type="AlphaFoldDB" id="A0A936K7H9"/>
<feature type="binding site" evidence="10 13">
    <location>
        <begin position="339"/>
        <end position="346"/>
    </location>
    <ligand>
        <name>ATP</name>
        <dbReference type="ChEBI" id="CHEBI:30616"/>
    </ligand>
</feature>
<evidence type="ECO:0000313" key="20">
    <source>
        <dbReference type="Proteomes" id="UP000709959"/>
    </source>
</evidence>
<dbReference type="PROSITE" id="PS51787">
    <property type="entry name" value="LON_N"/>
    <property type="match status" value="1"/>
</dbReference>
<feature type="domain" description="Lon N-terminal" evidence="18">
    <location>
        <begin position="1"/>
        <end position="175"/>
    </location>
</feature>
<dbReference type="PRINTS" id="PR00830">
    <property type="entry name" value="ENDOLAPTASE"/>
</dbReference>
<keyword evidence="8 10" id="KW-0346">Stress response</keyword>
<dbReference type="GO" id="GO:0006515">
    <property type="term" value="P:protein quality control for misfolded or incompletely synthesized proteins"/>
    <property type="evidence" value="ECO:0007669"/>
    <property type="project" value="UniProtKB-UniRule"/>
</dbReference>
<dbReference type="PROSITE" id="PS01046">
    <property type="entry name" value="LON_SER"/>
    <property type="match status" value="1"/>
</dbReference>
<dbReference type="Pfam" id="PF00004">
    <property type="entry name" value="AAA"/>
    <property type="match status" value="1"/>
</dbReference>
<dbReference type="Gene3D" id="1.20.58.1480">
    <property type="match status" value="1"/>
</dbReference>
<dbReference type="Gene3D" id="1.20.5.5270">
    <property type="match status" value="1"/>
</dbReference>
<dbReference type="InterPro" id="IPR003111">
    <property type="entry name" value="Lon_prtase_N"/>
</dbReference>
<dbReference type="Gene3D" id="1.10.8.60">
    <property type="match status" value="1"/>
</dbReference>
<dbReference type="PROSITE" id="PS51786">
    <property type="entry name" value="LON_PROTEOLYTIC"/>
    <property type="match status" value="1"/>
</dbReference>
<dbReference type="GO" id="GO:0004252">
    <property type="term" value="F:serine-type endopeptidase activity"/>
    <property type="evidence" value="ECO:0007669"/>
    <property type="project" value="UniProtKB-UniRule"/>
</dbReference>
<dbReference type="PIRSF" id="PIRSF001174">
    <property type="entry name" value="Lon_proteas"/>
    <property type="match status" value="1"/>
</dbReference>
<comment type="caution">
    <text evidence="19">The sequence shown here is derived from an EMBL/GenBank/DDBJ whole genome shotgun (WGS) entry which is preliminary data.</text>
</comment>
<dbReference type="HAMAP" id="MF_01973">
    <property type="entry name" value="lon_bact"/>
    <property type="match status" value="1"/>
</dbReference>
<feature type="domain" description="Lon proteolytic" evidence="17">
    <location>
        <begin position="578"/>
        <end position="759"/>
    </location>
</feature>
<keyword evidence="6 10" id="KW-0720">Serine protease</keyword>
<organism evidence="19 20">
    <name type="scientific">Candidatus Geothrix odensensis</name>
    <dbReference type="NCBI Taxonomy" id="2954440"/>
    <lineage>
        <taxon>Bacteria</taxon>
        <taxon>Pseudomonadati</taxon>
        <taxon>Acidobacteriota</taxon>
        <taxon>Holophagae</taxon>
        <taxon>Holophagales</taxon>
        <taxon>Holophagaceae</taxon>
        <taxon>Geothrix</taxon>
    </lineage>
</organism>
<dbReference type="InterPro" id="IPR015947">
    <property type="entry name" value="PUA-like_sf"/>
</dbReference>
<dbReference type="GO" id="GO:0004176">
    <property type="term" value="F:ATP-dependent peptidase activity"/>
    <property type="evidence" value="ECO:0007669"/>
    <property type="project" value="UniProtKB-UniRule"/>
</dbReference>
<sequence length="845" mass="92573">MPFVVGRSPSVRTLELAIKAGDHLLMLTQKDAKVETPGQDDLFAIGTLALVESVIALPKDYYKVGVKGIARVNLRRYDDSGEVIQAEAYLLPEPAAVVSGSLQPFHQAVEFFLGRNSDASRLLSMDQIRELPLGKAIDTVAGLVPAEVKQKQEILEKVDIEPRLEALMRLLELDAARSEVDRTLEEKTRQRLDQDHKQYVLNEKMRVIQQELGKKEEKDEGARLKNQIEAAGMSVEAKAKALEELERLEAMPPQSAEATVSRTYLDWLLALPWQAMAEERLDLTEAERVLDEDHSGLDKIKARILEHLAVMARLRNEPVKEGETGDRAPLRGPILCLVGPPGVGKTSLARSIARALNRPFVRLSLGGVRDEAEIRGHRRTYIGSMPGRIISLMKKAKVRNPLMLLDEIDKMASDFRGDPSSALLEVLDPEQNATFQDHYLDLGFDLSQVLFLATANVRHQIPEPLEDRLEVLELSGYTTKEKLAIAEQHLLPRALEGHGMKNMGVRFEKAALEKLVQAYTREAGVRQFEREIANILRKLARHTLQPEKGEAFDPVITAERVPKLLGPEKILEHRAEDTAPPGLVNGLAWTPTGGDLLTIEAAVLPGKGVLKLTGKLGEVMQESANLALSYVRARAERLGLKRDFLDTVDLHVHVPEGAIPKDGPSAGITLATALISVLTGIPARADLAMTGELTLRGRVLPIGGLKEKLLAAHRQGRKAVLIPSENARHLEEVPAEVREQLSIHLVSHMDEVIQLALTRMPEPLGPEGGGTGGPSVPGEPGHAPIAQLWAAVIQNGNPVMLGSINPGVVCEPPPWPCSCCSPPPRFWSGSPSPSYRFSMPSSKAG</sequence>
<dbReference type="GO" id="GO:0005737">
    <property type="term" value="C:cytoplasm"/>
    <property type="evidence" value="ECO:0007669"/>
    <property type="project" value="UniProtKB-SubCell"/>
</dbReference>
<dbReference type="InterPro" id="IPR004815">
    <property type="entry name" value="Lon_bac/euk-typ"/>
</dbReference>
<comment type="catalytic activity">
    <reaction evidence="9 10 11 14">
        <text>Hydrolysis of proteins in presence of ATP.</text>
        <dbReference type="EC" id="3.4.21.53"/>
    </reaction>
</comment>
<dbReference type="InterPro" id="IPR046336">
    <property type="entry name" value="Lon_prtase_N_sf"/>
</dbReference>
<dbReference type="PANTHER" id="PTHR10046">
    <property type="entry name" value="ATP DEPENDENT LON PROTEASE FAMILY MEMBER"/>
    <property type="match status" value="1"/>
</dbReference>
<evidence type="ECO:0000256" key="4">
    <source>
        <dbReference type="ARBA" id="ARBA00022741"/>
    </source>
</evidence>
<dbReference type="InterPro" id="IPR027417">
    <property type="entry name" value="P-loop_NTPase"/>
</dbReference>
<evidence type="ECO:0000256" key="12">
    <source>
        <dbReference type="PIRSR" id="PIRSR001174-1"/>
    </source>
</evidence>
<dbReference type="Pfam" id="PF22667">
    <property type="entry name" value="Lon_lid"/>
    <property type="match status" value="1"/>
</dbReference>
<dbReference type="SUPFAM" id="SSF52540">
    <property type="entry name" value="P-loop containing nucleoside triphosphate hydrolases"/>
    <property type="match status" value="1"/>
</dbReference>
<dbReference type="Pfam" id="PF05362">
    <property type="entry name" value="Lon_C"/>
    <property type="match status" value="1"/>
</dbReference>
<dbReference type="FunFam" id="1.20.5.5270:FF:000002">
    <property type="entry name" value="Lon protease homolog"/>
    <property type="match status" value="1"/>
</dbReference>
<keyword evidence="2 10" id="KW-0963">Cytoplasm</keyword>
<dbReference type="GO" id="GO:0016887">
    <property type="term" value="F:ATP hydrolysis activity"/>
    <property type="evidence" value="ECO:0007669"/>
    <property type="project" value="UniProtKB-UniRule"/>
</dbReference>
<comment type="subunit">
    <text evidence="10 11">Homohexamer. Organized in a ring with a central cavity.</text>
</comment>
<dbReference type="GO" id="GO:0043565">
    <property type="term" value="F:sequence-specific DNA binding"/>
    <property type="evidence" value="ECO:0007669"/>
    <property type="project" value="UniProtKB-UniRule"/>
</dbReference>
<dbReference type="CDD" id="cd19500">
    <property type="entry name" value="RecA-like_Lon"/>
    <property type="match status" value="1"/>
</dbReference>
<evidence type="ECO:0000256" key="6">
    <source>
        <dbReference type="ARBA" id="ARBA00022825"/>
    </source>
</evidence>
<dbReference type="InterPro" id="IPR054594">
    <property type="entry name" value="Lon_lid"/>
</dbReference>
<dbReference type="InterPro" id="IPR027065">
    <property type="entry name" value="Lon_Prtase"/>
</dbReference>
<evidence type="ECO:0000259" key="18">
    <source>
        <dbReference type="PROSITE" id="PS51787"/>
    </source>
</evidence>
<dbReference type="GO" id="GO:0005524">
    <property type="term" value="F:ATP binding"/>
    <property type="evidence" value="ECO:0007669"/>
    <property type="project" value="UniProtKB-UniRule"/>
</dbReference>
<feature type="active site" evidence="10 12">
    <location>
        <position position="708"/>
    </location>
</feature>
<dbReference type="EC" id="3.4.21.53" evidence="10 11"/>
<dbReference type="SMART" id="SM00382">
    <property type="entry name" value="AAA"/>
    <property type="match status" value="1"/>
</dbReference>
<gene>
    <name evidence="10 19" type="primary">lon</name>
    <name evidence="19" type="ORF">IPN91_07170</name>
</gene>
<dbReference type="Gene3D" id="3.30.230.10">
    <property type="match status" value="1"/>
</dbReference>
<dbReference type="InterPro" id="IPR003959">
    <property type="entry name" value="ATPase_AAA_core"/>
</dbReference>
<dbReference type="NCBIfam" id="TIGR00763">
    <property type="entry name" value="lon"/>
    <property type="match status" value="1"/>
</dbReference>
<keyword evidence="3 10" id="KW-0645">Protease</keyword>
<comment type="function">
    <text evidence="10">ATP-dependent serine protease that mediates the selective degradation of mutant and abnormal proteins as well as certain short-lived regulatory proteins. Required for cellular homeostasis and for survival from DNA damage and developmental changes induced by stress. Degrades polypeptides processively to yield small peptide fragments that are 5 to 10 amino acids long. Binds to DNA in a double-stranded, site-specific manner.</text>
</comment>
<dbReference type="SUPFAM" id="SSF54211">
    <property type="entry name" value="Ribosomal protein S5 domain 2-like"/>
    <property type="match status" value="1"/>
</dbReference>
<keyword evidence="7 10" id="KW-0067">ATP-binding</keyword>
<evidence type="ECO:0000256" key="11">
    <source>
        <dbReference type="PIRNR" id="PIRNR001174"/>
    </source>
</evidence>
<dbReference type="InterPro" id="IPR008268">
    <property type="entry name" value="Peptidase_S16_AS"/>
</dbReference>
<comment type="subcellular location">
    <subcellularLocation>
        <location evidence="1 10 11">Cytoplasm</location>
    </subcellularLocation>
</comment>
<comment type="similarity">
    <text evidence="10 11 14 15">Belongs to the peptidase S16 family.</text>
</comment>
<feature type="region of interest" description="Disordered" evidence="16">
    <location>
        <begin position="762"/>
        <end position="781"/>
    </location>
</feature>
<evidence type="ECO:0000256" key="8">
    <source>
        <dbReference type="ARBA" id="ARBA00023016"/>
    </source>
</evidence>
<evidence type="ECO:0000256" key="14">
    <source>
        <dbReference type="PROSITE-ProRule" id="PRU01122"/>
    </source>
</evidence>
<accession>A0A936K7H9</accession>
<proteinExistence type="evidence at transcript level"/>
<evidence type="ECO:0000256" key="9">
    <source>
        <dbReference type="ARBA" id="ARBA00050665"/>
    </source>
</evidence>
<dbReference type="Gene3D" id="3.40.50.300">
    <property type="entry name" value="P-loop containing nucleotide triphosphate hydrolases"/>
    <property type="match status" value="1"/>
</dbReference>
<dbReference type="InterPro" id="IPR003593">
    <property type="entry name" value="AAA+_ATPase"/>
</dbReference>
<evidence type="ECO:0000256" key="16">
    <source>
        <dbReference type="SAM" id="MobiDB-lite"/>
    </source>
</evidence>
<evidence type="ECO:0000256" key="13">
    <source>
        <dbReference type="PIRSR" id="PIRSR001174-2"/>
    </source>
</evidence>
<reference evidence="19 20" key="1">
    <citation type="submission" date="2020-10" db="EMBL/GenBank/DDBJ databases">
        <title>Connecting structure to function with the recovery of over 1000 high-quality activated sludge metagenome-assembled genomes encoding full-length rRNA genes using long-read sequencing.</title>
        <authorList>
            <person name="Singleton C.M."/>
            <person name="Petriglieri F."/>
            <person name="Kristensen J.M."/>
            <person name="Kirkegaard R.H."/>
            <person name="Michaelsen T.Y."/>
            <person name="Andersen M.H."/>
            <person name="Karst S.M."/>
            <person name="Dueholm M.S."/>
            <person name="Nielsen P.H."/>
            <person name="Albertsen M."/>
        </authorList>
    </citation>
    <scope>NUCLEOTIDE SEQUENCE [LARGE SCALE GENOMIC DNA]</scope>
    <source>
        <strain evidence="19">OdNE_18-Q3-R46-58_MAXAC.008</strain>
    </source>
</reference>
<evidence type="ECO:0000256" key="2">
    <source>
        <dbReference type="ARBA" id="ARBA00022490"/>
    </source>
</evidence>
<evidence type="ECO:0000256" key="5">
    <source>
        <dbReference type="ARBA" id="ARBA00022801"/>
    </source>
</evidence>
<dbReference type="InterPro" id="IPR027543">
    <property type="entry name" value="Lon_bac"/>
</dbReference>
<evidence type="ECO:0000256" key="7">
    <source>
        <dbReference type="ARBA" id="ARBA00022840"/>
    </source>
</evidence>
<evidence type="ECO:0000256" key="15">
    <source>
        <dbReference type="RuleBase" id="RU000591"/>
    </source>
</evidence>
<keyword evidence="5 10" id="KW-0378">Hydrolase</keyword>
<dbReference type="Pfam" id="PF02190">
    <property type="entry name" value="LON_substr_bdg"/>
    <property type="match status" value="1"/>
</dbReference>
<keyword evidence="4 10" id="KW-0547">Nucleotide-binding</keyword>
<dbReference type="InterPro" id="IPR014721">
    <property type="entry name" value="Ribsml_uS5_D2-typ_fold_subgr"/>
</dbReference>
<evidence type="ECO:0000256" key="3">
    <source>
        <dbReference type="ARBA" id="ARBA00022670"/>
    </source>
</evidence>
<feature type="active site" evidence="10 12">
    <location>
        <position position="665"/>
    </location>
</feature>
<evidence type="ECO:0000259" key="17">
    <source>
        <dbReference type="PROSITE" id="PS51786"/>
    </source>
</evidence>
<protein>
    <recommendedName>
        <fullName evidence="10 11">Lon protease</fullName>
        <ecNumber evidence="10 11">3.4.21.53</ecNumber>
    </recommendedName>
    <alternativeName>
        <fullName evidence="10">ATP-dependent protease La</fullName>
    </alternativeName>
</protein>
<dbReference type="InterPro" id="IPR020568">
    <property type="entry name" value="Ribosomal_Su5_D2-typ_SF"/>
</dbReference>
<name>A0A936K7H9_9BACT</name>
<comment type="induction">
    <text evidence="10">By heat shock.</text>
</comment>
<evidence type="ECO:0000256" key="1">
    <source>
        <dbReference type="ARBA" id="ARBA00004496"/>
    </source>
</evidence>
<dbReference type="GO" id="GO:0034605">
    <property type="term" value="P:cellular response to heat"/>
    <property type="evidence" value="ECO:0007669"/>
    <property type="project" value="UniProtKB-UniRule"/>
</dbReference>
<dbReference type="FunFam" id="3.40.50.300:FF:000021">
    <property type="entry name" value="Lon protease homolog"/>
    <property type="match status" value="1"/>
</dbReference>
<dbReference type="InterPro" id="IPR008269">
    <property type="entry name" value="Lon_proteolytic"/>
</dbReference>
<feature type="compositionally biased region" description="Gly residues" evidence="16">
    <location>
        <begin position="766"/>
        <end position="775"/>
    </location>
</feature>